<dbReference type="RefSeq" id="WP_398283960.1">
    <property type="nucleotide sequence ID" value="NZ_JBITLV010000007.1"/>
</dbReference>
<dbReference type="GO" id="GO:0016787">
    <property type="term" value="F:hydrolase activity"/>
    <property type="evidence" value="ECO:0007669"/>
    <property type="project" value="UniProtKB-KW"/>
</dbReference>
<dbReference type="PANTHER" id="PTHR19288">
    <property type="entry name" value="4-NITROPHENYLPHOSPHATASE-RELATED"/>
    <property type="match status" value="1"/>
</dbReference>
<name>A0ABW8ASL2_9ACTN</name>
<accession>A0ABW8ASL2</accession>
<dbReference type="NCBIfam" id="TIGR01460">
    <property type="entry name" value="HAD-SF-IIA"/>
    <property type="match status" value="1"/>
</dbReference>
<keyword evidence="2" id="KW-0378">Hydrolase</keyword>
<reference evidence="2 3" key="1">
    <citation type="submission" date="2024-10" db="EMBL/GenBank/DDBJ databases">
        <title>The Natural Products Discovery Center: Release of the First 8490 Sequenced Strains for Exploring Actinobacteria Biosynthetic Diversity.</title>
        <authorList>
            <person name="Kalkreuter E."/>
            <person name="Kautsar S.A."/>
            <person name="Yang D."/>
            <person name="Bader C.D."/>
            <person name="Teijaro C.N."/>
            <person name="Fluegel L."/>
            <person name="Davis C.M."/>
            <person name="Simpson J.R."/>
            <person name="Lauterbach L."/>
            <person name="Steele A.D."/>
            <person name="Gui C."/>
            <person name="Meng S."/>
            <person name="Li G."/>
            <person name="Viehrig K."/>
            <person name="Ye F."/>
            <person name="Su P."/>
            <person name="Kiefer A.F."/>
            <person name="Nichols A."/>
            <person name="Cepeda A.J."/>
            <person name="Yan W."/>
            <person name="Fan B."/>
            <person name="Jiang Y."/>
            <person name="Adhikari A."/>
            <person name="Zheng C.-J."/>
            <person name="Schuster L."/>
            <person name="Cowan T.M."/>
            <person name="Smanski M.J."/>
            <person name="Chevrette M.G."/>
            <person name="De Carvalho L.P.S."/>
            <person name="Shen B."/>
        </authorList>
    </citation>
    <scope>NUCLEOTIDE SEQUENCE [LARGE SCALE GENOMIC DNA]</scope>
    <source>
        <strain evidence="2 3">NPDC049639</strain>
    </source>
</reference>
<evidence type="ECO:0000313" key="2">
    <source>
        <dbReference type="EMBL" id="MFI7589366.1"/>
    </source>
</evidence>
<dbReference type="InterPro" id="IPR036412">
    <property type="entry name" value="HAD-like_sf"/>
</dbReference>
<evidence type="ECO:0000313" key="3">
    <source>
        <dbReference type="Proteomes" id="UP001612915"/>
    </source>
</evidence>
<gene>
    <name evidence="2" type="ORF">ACIB24_20050</name>
</gene>
<organism evidence="2 3">
    <name type="scientific">Spongisporangium articulatum</name>
    <dbReference type="NCBI Taxonomy" id="3362603"/>
    <lineage>
        <taxon>Bacteria</taxon>
        <taxon>Bacillati</taxon>
        <taxon>Actinomycetota</taxon>
        <taxon>Actinomycetes</taxon>
        <taxon>Kineosporiales</taxon>
        <taxon>Kineosporiaceae</taxon>
        <taxon>Spongisporangium</taxon>
    </lineage>
</organism>
<dbReference type="Pfam" id="PF13344">
    <property type="entry name" value="Hydrolase_6"/>
    <property type="match status" value="1"/>
</dbReference>
<dbReference type="EMBL" id="JBITLV010000007">
    <property type="protein sequence ID" value="MFI7589366.1"/>
    <property type="molecule type" value="Genomic_DNA"/>
</dbReference>
<feature type="domain" description="GCN5-related N-acetyltransferase-like" evidence="1">
    <location>
        <begin position="280"/>
        <end position="326"/>
    </location>
</feature>
<evidence type="ECO:0000259" key="1">
    <source>
        <dbReference type="Pfam" id="PF18407"/>
    </source>
</evidence>
<dbReference type="Pfam" id="PF18407">
    <property type="entry name" value="GNAT_like"/>
    <property type="match status" value="1"/>
</dbReference>
<dbReference type="InterPro" id="IPR006357">
    <property type="entry name" value="HAD-SF_hydro_IIA"/>
</dbReference>
<dbReference type="InterPro" id="IPR023214">
    <property type="entry name" value="HAD_sf"/>
</dbReference>
<dbReference type="InterPro" id="IPR041065">
    <property type="entry name" value="GNAT-like"/>
</dbReference>
<dbReference type="PANTHER" id="PTHR19288:SF95">
    <property type="entry name" value="D-GLYCEROL 3-PHOSPHATE PHOSPHATASE"/>
    <property type="match status" value="1"/>
</dbReference>
<dbReference type="SUPFAM" id="SSF56784">
    <property type="entry name" value="HAD-like"/>
    <property type="match status" value="1"/>
</dbReference>
<protein>
    <submittedName>
        <fullName evidence="2">HAD-IIA family hydrolase</fullName>
    </submittedName>
</protein>
<dbReference type="Proteomes" id="UP001612915">
    <property type="component" value="Unassembled WGS sequence"/>
</dbReference>
<dbReference type="Pfam" id="PF13242">
    <property type="entry name" value="Hydrolase_like"/>
    <property type="match status" value="1"/>
</dbReference>
<keyword evidence="3" id="KW-1185">Reference proteome</keyword>
<comment type="caution">
    <text evidence="2">The sequence shown here is derived from an EMBL/GenBank/DDBJ whole genome shotgun (WGS) entry which is preliminary data.</text>
</comment>
<sequence>MNDGLIGAGVPVDVYDLLLFDLDGVVYIGPAPVPQAPEAIARAQKAGVRCTFVTNNASRRPGVVADHLREFGIDCADDDVVTSAQGAAAMLARRLPAGAPVLVIGGDGLTWALGEAGLTPVTSLDDDPQAVVQGFGPDVGWRQLAEGAIGVSQGLPFIATNLDLTVPTPRGRAPGNGALVGTVVAATGVQPEVAGKPQPTLFLEAVARYGGRAPLVIGDRLDTDLEGARAAGLDGLMVLTGVHRTRELLAAAPGVRPHLIARDLRGLETVHPAPEPDDDGWRVGSAVVGPGLEVRNAGDDALDVLRAACAAAWAGSEVGTGTVDPTSLLAVLHRMEPDGPWGT</sequence>
<proteinExistence type="predicted"/>
<dbReference type="Gene3D" id="3.40.50.1000">
    <property type="entry name" value="HAD superfamily/HAD-like"/>
    <property type="match status" value="2"/>
</dbReference>